<feature type="domain" description="Phosducin" evidence="4">
    <location>
        <begin position="64"/>
        <end position="190"/>
    </location>
</feature>
<dbReference type="AlphaFoldDB" id="A0A182FB00"/>
<organism evidence="5 6">
    <name type="scientific">Anopheles albimanus</name>
    <name type="common">New world malaria mosquito</name>
    <dbReference type="NCBI Taxonomy" id="7167"/>
    <lineage>
        <taxon>Eukaryota</taxon>
        <taxon>Metazoa</taxon>
        <taxon>Ecdysozoa</taxon>
        <taxon>Arthropoda</taxon>
        <taxon>Hexapoda</taxon>
        <taxon>Insecta</taxon>
        <taxon>Pterygota</taxon>
        <taxon>Neoptera</taxon>
        <taxon>Endopterygota</taxon>
        <taxon>Diptera</taxon>
        <taxon>Nematocera</taxon>
        <taxon>Culicoidea</taxon>
        <taxon>Culicidae</taxon>
        <taxon>Anophelinae</taxon>
        <taxon>Anopheles</taxon>
    </lineage>
</organism>
<dbReference type="STRING" id="7167.A0A182FB00"/>
<reference evidence="5" key="2">
    <citation type="submission" date="2022-08" db="UniProtKB">
        <authorList>
            <consortium name="EnsemblMetazoa"/>
        </authorList>
    </citation>
    <scope>IDENTIFICATION</scope>
    <source>
        <strain evidence="5">STECLA/ALBI9_A</strain>
    </source>
</reference>
<evidence type="ECO:0000313" key="6">
    <source>
        <dbReference type="Proteomes" id="UP000069272"/>
    </source>
</evidence>
<dbReference type="Proteomes" id="UP000069272">
    <property type="component" value="Chromosome 2R"/>
</dbReference>
<dbReference type="EnsemblMetazoa" id="AALB003680-RA">
    <property type="protein sequence ID" value="AALB003680-PA"/>
    <property type="gene ID" value="AALB003680"/>
</dbReference>
<dbReference type="InterPro" id="IPR036249">
    <property type="entry name" value="Thioredoxin-like_sf"/>
</dbReference>
<dbReference type="VEuPathDB" id="VectorBase:AALB20_038297"/>
<dbReference type="CDD" id="cd02989">
    <property type="entry name" value="Phd_like_TxnDC9"/>
    <property type="match status" value="1"/>
</dbReference>
<evidence type="ECO:0000256" key="2">
    <source>
        <dbReference type="SAM" id="Coils"/>
    </source>
</evidence>
<protein>
    <recommendedName>
        <fullName evidence="4">Phosducin domain-containing protein</fullName>
    </recommendedName>
</protein>
<keyword evidence="6" id="KW-1185">Reference proteome</keyword>
<dbReference type="InterPro" id="IPR024253">
    <property type="entry name" value="Phosducin_thioredoxin-like_dom"/>
</dbReference>
<dbReference type="Pfam" id="PF02114">
    <property type="entry name" value="Phosducin"/>
    <property type="match status" value="1"/>
</dbReference>
<feature type="region of interest" description="Disordered" evidence="3">
    <location>
        <begin position="220"/>
        <end position="248"/>
    </location>
</feature>
<evidence type="ECO:0000256" key="3">
    <source>
        <dbReference type="SAM" id="MobiDB-lite"/>
    </source>
</evidence>
<dbReference type="VEuPathDB" id="VectorBase:AALB003680"/>
<feature type="coiled-coil region" evidence="2">
    <location>
        <begin position="46"/>
        <end position="88"/>
    </location>
</feature>
<reference evidence="5 6" key="1">
    <citation type="journal article" date="2017" name="G3 (Bethesda)">
        <title>The Physical Genome Mapping of Anopheles albimanus Corrected Scaffold Misassemblies and Identified Interarm Rearrangements in Genus Anopheles.</title>
        <authorList>
            <person name="Artemov G.N."/>
            <person name="Peery A.N."/>
            <person name="Jiang X."/>
            <person name="Tu Z."/>
            <person name="Stegniy V.N."/>
            <person name="Sharakhova M.V."/>
            <person name="Sharakhov I.V."/>
        </authorList>
    </citation>
    <scope>NUCLEOTIDE SEQUENCE [LARGE SCALE GENOMIC DNA]</scope>
    <source>
        <strain evidence="5 6">ALBI9_A</strain>
    </source>
</reference>
<dbReference type="PANTHER" id="PTHR21148">
    <property type="entry name" value="THIOREDOXIN DOMAIN-CONTAINING PROTEIN 9"/>
    <property type="match status" value="1"/>
</dbReference>
<dbReference type="Gene3D" id="3.40.30.10">
    <property type="entry name" value="Glutaredoxin"/>
    <property type="match status" value="1"/>
</dbReference>
<feature type="compositionally biased region" description="Acidic residues" evidence="3">
    <location>
        <begin position="238"/>
        <end position="248"/>
    </location>
</feature>
<sequence length="248" mass="28853">NKKKKRGRKSENNGTRNFGLIQHKIFDFPIRNTMEQLIQNQVISAAVQLEKQLDNELDRLDSFNTDDLDQLRQQRIQQLKKQAQQRQEWKNNGHGEYSELADEKEFFAMSKKSANIVCHFYRDSTPRCRIVDMHLKILAEKHLEAKFCKVNAERCPFLTERLRIKVIPSIALIKDSKTKDYIVGFTDLGNCDDFSTEMLEWRIAQSGAIEYNGDLLTPPDVKKHKKPANQKTIRGGYDSDDSDIDFDD</sequence>
<proteinExistence type="inferred from homology"/>
<comment type="similarity">
    <text evidence="1">Belongs to the phosducin family.</text>
</comment>
<dbReference type="SUPFAM" id="SSF52833">
    <property type="entry name" value="Thioredoxin-like"/>
    <property type="match status" value="1"/>
</dbReference>
<evidence type="ECO:0000313" key="5">
    <source>
        <dbReference type="EnsemblMetazoa" id="AALB003680-PA"/>
    </source>
</evidence>
<evidence type="ECO:0000259" key="4">
    <source>
        <dbReference type="Pfam" id="PF02114"/>
    </source>
</evidence>
<evidence type="ECO:0000256" key="1">
    <source>
        <dbReference type="ARBA" id="ARBA00009686"/>
    </source>
</evidence>
<name>A0A182FB00_ANOAL</name>
<accession>A0A182FB00</accession>
<keyword evidence="2" id="KW-0175">Coiled coil</keyword>